<dbReference type="PROSITE" id="PS50893">
    <property type="entry name" value="ABC_TRANSPORTER_2"/>
    <property type="match status" value="1"/>
</dbReference>
<dbReference type="Gene3D" id="3.40.50.300">
    <property type="entry name" value="P-loop containing nucleotide triphosphate hydrolases"/>
    <property type="match status" value="1"/>
</dbReference>
<dbReference type="GO" id="GO:0005524">
    <property type="term" value="F:ATP binding"/>
    <property type="evidence" value="ECO:0007669"/>
    <property type="project" value="UniProtKB-KW"/>
</dbReference>
<dbReference type="PANTHER" id="PTHR43776:SF7">
    <property type="entry name" value="D,D-DIPEPTIDE TRANSPORT ATP-BINDING PROTEIN DDPF-RELATED"/>
    <property type="match status" value="1"/>
</dbReference>
<dbReference type="KEGG" id="mtua:CSH63_05405"/>
<gene>
    <name evidence="6" type="ORF">CSH63_05405</name>
</gene>
<dbReference type="InterPro" id="IPR003593">
    <property type="entry name" value="AAA+_ATPase"/>
</dbReference>
<feature type="domain" description="ABC transporter" evidence="5">
    <location>
        <begin position="6"/>
        <end position="248"/>
    </location>
</feature>
<name>A0A386WHH7_9ACTN</name>
<dbReference type="Proteomes" id="UP000267804">
    <property type="component" value="Chromosome"/>
</dbReference>
<dbReference type="SUPFAM" id="SSF52540">
    <property type="entry name" value="P-loop containing nucleoside triphosphate hydrolases"/>
    <property type="match status" value="1"/>
</dbReference>
<dbReference type="Pfam" id="PF00005">
    <property type="entry name" value="ABC_tran"/>
    <property type="match status" value="1"/>
</dbReference>
<keyword evidence="3" id="KW-0547">Nucleotide-binding</keyword>
<dbReference type="Pfam" id="PF08352">
    <property type="entry name" value="oligo_HPY"/>
    <property type="match status" value="1"/>
</dbReference>
<dbReference type="InterPro" id="IPR013563">
    <property type="entry name" value="Oligopep_ABC_C"/>
</dbReference>
<evidence type="ECO:0000256" key="3">
    <source>
        <dbReference type="ARBA" id="ARBA00022741"/>
    </source>
</evidence>
<dbReference type="RefSeq" id="WP_120569293.1">
    <property type="nucleotide sequence ID" value="NZ_CP024087.1"/>
</dbReference>
<keyword evidence="2" id="KW-0813">Transport</keyword>
<dbReference type="SMART" id="SM00382">
    <property type="entry name" value="AAA"/>
    <property type="match status" value="1"/>
</dbReference>
<protein>
    <submittedName>
        <fullName evidence="6">Peptide ABC transporter ATP-binding protein</fullName>
    </submittedName>
</protein>
<organism evidence="6 7">
    <name type="scientific">Micromonospora tulbaghiae</name>
    <dbReference type="NCBI Taxonomy" id="479978"/>
    <lineage>
        <taxon>Bacteria</taxon>
        <taxon>Bacillati</taxon>
        <taxon>Actinomycetota</taxon>
        <taxon>Actinomycetes</taxon>
        <taxon>Micromonosporales</taxon>
        <taxon>Micromonosporaceae</taxon>
        <taxon>Micromonospora</taxon>
    </lineage>
</organism>
<dbReference type="GO" id="GO:0055085">
    <property type="term" value="P:transmembrane transport"/>
    <property type="evidence" value="ECO:0007669"/>
    <property type="project" value="UniProtKB-ARBA"/>
</dbReference>
<dbReference type="AlphaFoldDB" id="A0A386WHH7"/>
<accession>A0A386WHH7</accession>
<dbReference type="InterPro" id="IPR027417">
    <property type="entry name" value="P-loop_NTPase"/>
</dbReference>
<dbReference type="InterPro" id="IPR017871">
    <property type="entry name" value="ABC_transporter-like_CS"/>
</dbReference>
<dbReference type="PROSITE" id="PS00211">
    <property type="entry name" value="ABC_TRANSPORTER_1"/>
    <property type="match status" value="1"/>
</dbReference>
<dbReference type="FunFam" id="3.40.50.300:FF:000016">
    <property type="entry name" value="Oligopeptide ABC transporter ATP-binding component"/>
    <property type="match status" value="1"/>
</dbReference>
<dbReference type="GO" id="GO:0016887">
    <property type="term" value="F:ATP hydrolysis activity"/>
    <property type="evidence" value="ECO:0007669"/>
    <property type="project" value="InterPro"/>
</dbReference>
<evidence type="ECO:0000313" key="7">
    <source>
        <dbReference type="Proteomes" id="UP000267804"/>
    </source>
</evidence>
<sequence>MSDALMEVASLSKVFQGRRGADLHAVADLDLSVYAGEALGLVGESGCGKSTTARLLARLLSATSGSIKFEGRDISKIGRRAMRPLRRDVQMIFQDPYSSLNPRRTVGEIIRTPLRILRPELDERSAVAQIIERVGLAPEQVDRYPHQFSGGQAQRIGIARALVTRPRLLIADEPVSALDVSVQAQIINMMSELQREFGLSYVFIAHDLAVVRQLCTRIAVMYLGRIIEIGARESVYQAPAHPYTSALLSAAPLPHPATERARQRVVLQGDPPSPAAPPPGCAFSPRCFKAQGRCFTDRPRLEPAGGRLVACHYPSTGAGS</sequence>
<dbReference type="CDD" id="cd03257">
    <property type="entry name" value="ABC_NikE_OppD_transporters"/>
    <property type="match status" value="1"/>
</dbReference>
<reference evidence="6 7" key="1">
    <citation type="submission" date="2017-10" db="EMBL/GenBank/DDBJ databases">
        <title>Integration of genomic and chemical information greatly accelerates assignment of the full stereostructure of myelolactone, a potent inhibitor of myeloma from a marine-derived Micromonospora.</title>
        <authorList>
            <person name="Kim M.C."/>
            <person name="Machado H."/>
            <person name="Jensen P.R."/>
            <person name="Fenical W."/>
        </authorList>
    </citation>
    <scope>NUCLEOTIDE SEQUENCE [LARGE SCALE GENOMIC DNA]</scope>
    <source>
        <strain evidence="6 7">CNY-010</strain>
    </source>
</reference>
<evidence type="ECO:0000256" key="2">
    <source>
        <dbReference type="ARBA" id="ARBA00022448"/>
    </source>
</evidence>
<evidence type="ECO:0000256" key="1">
    <source>
        <dbReference type="ARBA" id="ARBA00005417"/>
    </source>
</evidence>
<dbReference type="EMBL" id="CP024087">
    <property type="protein sequence ID" value="AYF26890.1"/>
    <property type="molecule type" value="Genomic_DNA"/>
</dbReference>
<evidence type="ECO:0000313" key="6">
    <source>
        <dbReference type="EMBL" id="AYF26890.1"/>
    </source>
</evidence>
<keyword evidence="4 6" id="KW-0067">ATP-binding</keyword>
<dbReference type="PANTHER" id="PTHR43776">
    <property type="entry name" value="TRANSPORT ATP-BINDING PROTEIN"/>
    <property type="match status" value="1"/>
</dbReference>
<comment type="similarity">
    <text evidence="1">Belongs to the ABC transporter superfamily.</text>
</comment>
<dbReference type="InterPro" id="IPR050319">
    <property type="entry name" value="ABC_transp_ATP-bind"/>
</dbReference>
<dbReference type="NCBIfam" id="TIGR01727">
    <property type="entry name" value="oligo_HPY"/>
    <property type="match status" value="1"/>
</dbReference>
<dbReference type="GO" id="GO:0015833">
    <property type="term" value="P:peptide transport"/>
    <property type="evidence" value="ECO:0007669"/>
    <property type="project" value="InterPro"/>
</dbReference>
<proteinExistence type="inferred from homology"/>
<evidence type="ECO:0000259" key="5">
    <source>
        <dbReference type="PROSITE" id="PS50893"/>
    </source>
</evidence>
<dbReference type="InterPro" id="IPR003439">
    <property type="entry name" value="ABC_transporter-like_ATP-bd"/>
</dbReference>
<evidence type="ECO:0000256" key="4">
    <source>
        <dbReference type="ARBA" id="ARBA00022840"/>
    </source>
</evidence>